<organism evidence="2 3">
    <name type="scientific">Aphis glycines</name>
    <name type="common">Soybean aphid</name>
    <dbReference type="NCBI Taxonomy" id="307491"/>
    <lineage>
        <taxon>Eukaryota</taxon>
        <taxon>Metazoa</taxon>
        <taxon>Ecdysozoa</taxon>
        <taxon>Arthropoda</taxon>
        <taxon>Hexapoda</taxon>
        <taxon>Insecta</taxon>
        <taxon>Pterygota</taxon>
        <taxon>Neoptera</taxon>
        <taxon>Paraneoptera</taxon>
        <taxon>Hemiptera</taxon>
        <taxon>Sternorrhyncha</taxon>
        <taxon>Aphidomorpha</taxon>
        <taxon>Aphidoidea</taxon>
        <taxon>Aphididae</taxon>
        <taxon>Aphidini</taxon>
        <taxon>Aphis</taxon>
        <taxon>Aphis</taxon>
    </lineage>
</organism>
<name>A0A6G0T794_APHGL</name>
<feature type="region of interest" description="Disordered" evidence="1">
    <location>
        <begin position="259"/>
        <end position="281"/>
    </location>
</feature>
<accession>A0A6G0T794</accession>
<evidence type="ECO:0000256" key="1">
    <source>
        <dbReference type="SAM" id="MobiDB-lite"/>
    </source>
</evidence>
<dbReference type="Proteomes" id="UP000475862">
    <property type="component" value="Unassembled WGS sequence"/>
</dbReference>
<gene>
    <name evidence="2" type="ORF">AGLY_013810</name>
</gene>
<evidence type="ECO:0000313" key="3">
    <source>
        <dbReference type="Proteomes" id="UP000475862"/>
    </source>
</evidence>
<keyword evidence="3" id="KW-1185">Reference proteome</keyword>
<proteinExistence type="predicted"/>
<dbReference type="EMBL" id="VYZN01000055">
    <property type="protein sequence ID" value="KAE9526179.1"/>
    <property type="molecule type" value="Genomic_DNA"/>
</dbReference>
<comment type="caution">
    <text evidence="2">The sequence shown here is derived from an EMBL/GenBank/DDBJ whole genome shotgun (WGS) entry which is preliminary data.</text>
</comment>
<dbReference type="AlphaFoldDB" id="A0A6G0T794"/>
<evidence type="ECO:0000313" key="2">
    <source>
        <dbReference type="EMBL" id="KAE9526179.1"/>
    </source>
</evidence>
<protein>
    <recommendedName>
        <fullName evidence="4">OTU domain-containing protein</fullName>
    </recommendedName>
</protein>
<sequence length="281" mass="32037">MNIKSFNDKIRTPNNNMSKIIKINDDHNIKIDTKDSNTIKSIFESYKPGENVAGDGNCGIYALHNYWMSDDELAAIADYYNHDTYIYNDTNKTAIIYQKKNYNNRPAIVLYNVNNNTHWIPGTRTDKPSNKIPHKHIIINDVPPLQKLINNIKKNNSISNDTLPNDFINIKKPLNNNNNIKSVNNYTKIPNTITNNYDDKETLMDNEGTIINISQHLDKHQTIRQPLIDIESNFDLYKVDVDIMGGSCPTLMALLRPNEHSSAPSPTVSCLTRHRSGQKSP</sequence>
<feature type="compositionally biased region" description="Polar residues" evidence="1">
    <location>
        <begin position="260"/>
        <end position="270"/>
    </location>
</feature>
<reference evidence="2 3" key="1">
    <citation type="submission" date="2019-08" db="EMBL/GenBank/DDBJ databases">
        <title>The genome of the soybean aphid Biotype 1, its phylome, world population structure and adaptation to the North American continent.</title>
        <authorList>
            <person name="Giordano R."/>
            <person name="Donthu R.K."/>
            <person name="Hernandez A.G."/>
            <person name="Wright C.L."/>
            <person name="Zimin A.V."/>
        </authorList>
    </citation>
    <scope>NUCLEOTIDE SEQUENCE [LARGE SCALE GENOMIC DNA]</scope>
    <source>
        <tissue evidence="2">Whole aphids</tissue>
    </source>
</reference>
<dbReference type="OrthoDB" id="6630540at2759"/>
<evidence type="ECO:0008006" key="4">
    <source>
        <dbReference type="Google" id="ProtNLM"/>
    </source>
</evidence>
<feature type="compositionally biased region" description="Basic residues" evidence="1">
    <location>
        <begin position="272"/>
        <end position="281"/>
    </location>
</feature>